<sequence>MARRRLDPIRSLKACVIFAHLSAPASFPHLLSIPNAQVSALDLQTSLPSLGTVEGRAVVNVSASACALSLGRRQ</sequence>
<dbReference type="AlphaFoldDB" id="A0A9P5ZQB0"/>
<name>A0A9P5ZQB0_PLEER</name>
<dbReference type="EMBL" id="MU154624">
    <property type="protein sequence ID" value="KAF9491218.1"/>
    <property type="molecule type" value="Genomic_DNA"/>
</dbReference>
<accession>A0A9P5ZQB0</accession>
<reference evidence="1" key="1">
    <citation type="submission" date="2020-11" db="EMBL/GenBank/DDBJ databases">
        <authorList>
            <consortium name="DOE Joint Genome Institute"/>
            <person name="Ahrendt S."/>
            <person name="Riley R."/>
            <person name="Andreopoulos W."/>
            <person name="Labutti K."/>
            <person name="Pangilinan J."/>
            <person name="Ruiz-Duenas F.J."/>
            <person name="Barrasa J.M."/>
            <person name="Sanchez-Garcia M."/>
            <person name="Camarero S."/>
            <person name="Miyauchi S."/>
            <person name="Serrano A."/>
            <person name="Linde D."/>
            <person name="Babiker R."/>
            <person name="Drula E."/>
            <person name="Ayuso-Fernandez I."/>
            <person name="Pacheco R."/>
            <person name="Padilla G."/>
            <person name="Ferreira P."/>
            <person name="Barriuso J."/>
            <person name="Kellner H."/>
            <person name="Castanera R."/>
            <person name="Alfaro M."/>
            <person name="Ramirez L."/>
            <person name="Pisabarro A.G."/>
            <person name="Kuo A."/>
            <person name="Tritt A."/>
            <person name="Lipzen A."/>
            <person name="He G."/>
            <person name="Yan M."/>
            <person name="Ng V."/>
            <person name="Cullen D."/>
            <person name="Martin F."/>
            <person name="Rosso M.-N."/>
            <person name="Henrissat B."/>
            <person name="Hibbett D."/>
            <person name="Martinez A.T."/>
            <person name="Grigoriev I.V."/>
        </authorList>
    </citation>
    <scope>NUCLEOTIDE SEQUENCE</scope>
    <source>
        <strain evidence="1">ATCC 90797</strain>
    </source>
</reference>
<proteinExistence type="predicted"/>
<keyword evidence="2" id="KW-1185">Reference proteome</keyword>
<organism evidence="1 2">
    <name type="scientific">Pleurotus eryngii</name>
    <name type="common">Boletus of the steppes</name>
    <dbReference type="NCBI Taxonomy" id="5323"/>
    <lineage>
        <taxon>Eukaryota</taxon>
        <taxon>Fungi</taxon>
        <taxon>Dikarya</taxon>
        <taxon>Basidiomycota</taxon>
        <taxon>Agaricomycotina</taxon>
        <taxon>Agaricomycetes</taxon>
        <taxon>Agaricomycetidae</taxon>
        <taxon>Agaricales</taxon>
        <taxon>Pleurotineae</taxon>
        <taxon>Pleurotaceae</taxon>
        <taxon>Pleurotus</taxon>
    </lineage>
</organism>
<evidence type="ECO:0000313" key="2">
    <source>
        <dbReference type="Proteomes" id="UP000807025"/>
    </source>
</evidence>
<comment type="caution">
    <text evidence="1">The sequence shown here is derived from an EMBL/GenBank/DDBJ whole genome shotgun (WGS) entry which is preliminary data.</text>
</comment>
<dbReference type="Proteomes" id="UP000807025">
    <property type="component" value="Unassembled WGS sequence"/>
</dbReference>
<protein>
    <submittedName>
        <fullName evidence="1">Uncharacterized protein</fullName>
    </submittedName>
</protein>
<evidence type="ECO:0000313" key="1">
    <source>
        <dbReference type="EMBL" id="KAF9491218.1"/>
    </source>
</evidence>
<gene>
    <name evidence="1" type="ORF">BDN71DRAFT_1453343</name>
</gene>